<accession>A0A2I0V6W7</accession>
<evidence type="ECO:0000313" key="3">
    <source>
        <dbReference type="Proteomes" id="UP000233837"/>
    </source>
</evidence>
<feature type="compositionally biased region" description="Basic and acidic residues" evidence="1">
    <location>
        <begin position="52"/>
        <end position="67"/>
    </location>
</feature>
<reference evidence="2 3" key="2">
    <citation type="journal article" date="2017" name="Nature">
        <title>The Apostasia genome and the evolution of orchids.</title>
        <authorList>
            <person name="Zhang G.Q."/>
            <person name="Liu K.W."/>
            <person name="Li Z."/>
            <person name="Lohaus R."/>
            <person name="Hsiao Y.Y."/>
            <person name="Niu S.C."/>
            <person name="Wang J.Y."/>
            <person name="Lin Y.C."/>
            <person name="Xu Q."/>
            <person name="Chen L.J."/>
            <person name="Yoshida K."/>
            <person name="Fujiwara S."/>
            <person name="Wang Z.W."/>
            <person name="Zhang Y.Q."/>
            <person name="Mitsuda N."/>
            <person name="Wang M."/>
            <person name="Liu G.H."/>
            <person name="Pecoraro L."/>
            <person name="Huang H.X."/>
            <person name="Xiao X.J."/>
            <person name="Lin M."/>
            <person name="Wu X.Y."/>
            <person name="Wu W.L."/>
            <person name="Chen Y.Y."/>
            <person name="Chang S.B."/>
            <person name="Sakamoto S."/>
            <person name="Ohme-Takagi M."/>
            <person name="Yagi M."/>
            <person name="Zeng S.J."/>
            <person name="Shen C.Y."/>
            <person name="Yeh C.M."/>
            <person name="Luo Y.B."/>
            <person name="Tsai W.C."/>
            <person name="Van de Peer Y."/>
            <person name="Liu Z.J."/>
        </authorList>
    </citation>
    <scope>NUCLEOTIDE SEQUENCE [LARGE SCALE GENOMIC DNA]</scope>
    <source>
        <tissue evidence="2">The whole plant</tissue>
    </source>
</reference>
<feature type="region of interest" description="Disordered" evidence="1">
    <location>
        <begin position="43"/>
        <end position="67"/>
    </location>
</feature>
<organism evidence="2 3">
    <name type="scientific">Dendrobium catenatum</name>
    <dbReference type="NCBI Taxonomy" id="906689"/>
    <lineage>
        <taxon>Eukaryota</taxon>
        <taxon>Viridiplantae</taxon>
        <taxon>Streptophyta</taxon>
        <taxon>Embryophyta</taxon>
        <taxon>Tracheophyta</taxon>
        <taxon>Spermatophyta</taxon>
        <taxon>Magnoliopsida</taxon>
        <taxon>Liliopsida</taxon>
        <taxon>Asparagales</taxon>
        <taxon>Orchidaceae</taxon>
        <taxon>Epidendroideae</taxon>
        <taxon>Malaxideae</taxon>
        <taxon>Dendrobiinae</taxon>
        <taxon>Dendrobium</taxon>
    </lineage>
</organism>
<evidence type="ECO:0000256" key="1">
    <source>
        <dbReference type="SAM" id="MobiDB-lite"/>
    </source>
</evidence>
<gene>
    <name evidence="2" type="ORF">MA16_Dca029160</name>
</gene>
<reference evidence="2 3" key="1">
    <citation type="journal article" date="2016" name="Sci. Rep.">
        <title>The Dendrobium catenatum Lindl. genome sequence provides insights into polysaccharide synthase, floral development and adaptive evolution.</title>
        <authorList>
            <person name="Zhang G.Q."/>
            <person name="Xu Q."/>
            <person name="Bian C."/>
            <person name="Tsai W.C."/>
            <person name="Yeh C.M."/>
            <person name="Liu K.W."/>
            <person name="Yoshida K."/>
            <person name="Zhang L.S."/>
            <person name="Chang S.B."/>
            <person name="Chen F."/>
            <person name="Shi Y."/>
            <person name="Su Y.Y."/>
            <person name="Zhang Y.Q."/>
            <person name="Chen L.J."/>
            <person name="Yin Y."/>
            <person name="Lin M."/>
            <person name="Huang H."/>
            <person name="Deng H."/>
            <person name="Wang Z.W."/>
            <person name="Zhu S.L."/>
            <person name="Zhao X."/>
            <person name="Deng C."/>
            <person name="Niu S.C."/>
            <person name="Huang J."/>
            <person name="Wang M."/>
            <person name="Liu G.H."/>
            <person name="Yang H.J."/>
            <person name="Xiao X.J."/>
            <person name="Hsiao Y.Y."/>
            <person name="Wu W.L."/>
            <person name="Chen Y.Y."/>
            <person name="Mitsuda N."/>
            <person name="Ohme-Takagi M."/>
            <person name="Luo Y.B."/>
            <person name="Van de Peer Y."/>
            <person name="Liu Z.J."/>
        </authorList>
    </citation>
    <scope>NUCLEOTIDE SEQUENCE [LARGE SCALE GENOMIC DNA]</scope>
    <source>
        <tissue evidence="2">The whole plant</tissue>
    </source>
</reference>
<keyword evidence="3" id="KW-1185">Reference proteome</keyword>
<evidence type="ECO:0000313" key="2">
    <source>
        <dbReference type="EMBL" id="PKU59155.1"/>
    </source>
</evidence>
<name>A0A2I0V6W7_9ASPA</name>
<proteinExistence type="predicted"/>
<sequence>MERRRAGGVQVWLAWGCTNDSEEIRELWPGGVRIGDSACLESEGSAGAAHANEGKSDGSRLGGDFRT</sequence>
<dbReference type="EMBL" id="KZ505577">
    <property type="protein sequence ID" value="PKU59155.1"/>
    <property type="molecule type" value="Genomic_DNA"/>
</dbReference>
<protein>
    <submittedName>
        <fullName evidence="2">Uncharacterized protein</fullName>
    </submittedName>
</protein>
<dbReference type="AlphaFoldDB" id="A0A2I0V6W7"/>
<dbReference type="Proteomes" id="UP000233837">
    <property type="component" value="Unassembled WGS sequence"/>
</dbReference>